<evidence type="ECO:0000256" key="1">
    <source>
        <dbReference type="SAM" id="MobiDB-lite"/>
    </source>
</evidence>
<protein>
    <submittedName>
        <fullName evidence="2">Uncharacterized protein</fullName>
    </submittedName>
</protein>
<keyword evidence="3" id="KW-1185">Reference proteome</keyword>
<dbReference type="Gramene" id="mRNA:HanXRQr2_Chr14g0621951">
    <property type="protein sequence ID" value="mRNA:HanXRQr2_Chr14g0621951"/>
    <property type="gene ID" value="HanXRQr2_Chr14g0621951"/>
</dbReference>
<gene>
    <name evidence="2" type="ORF">HanXRQr2_Chr14g0621951</name>
</gene>
<accession>A0A9K3E5H0</accession>
<feature type="compositionally biased region" description="Basic and acidic residues" evidence="1">
    <location>
        <begin position="56"/>
        <end position="67"/>
    </location>
</feature>
<reference evidence="2" key="1">
    <citation type="journal article" date="2017" name="Nature">
        <title>The sunflower genome provides insights into oil metabolism, flowering and Asterid evolution.</title>
        <authorList>
            <person name="Badouin H."/>
            <person name="Gouzy J."/>
            <person name="Grassa C.J."/>
            <person name="Murat F."/>
            <person name="Staton S.E."/>
            <person name="Cottret L."/>
            <person name="Lelandais-Briere C."/>
            <person name="Owens G.L."/>
            <person name="Carrere S."/>
            <person name="Mayjonade B."/>
            <person name="Legrand L."/>
            <person name="Gill N."/>
            <person name="Kane N.C."/>
            <person name="Bowers J.E."/>
            <person name="Hubner S."/>
            <person name="Bellec A."/>
            <person name="Berard A."/>
            <person name="Berges H."/>
            <person name="Blanchet N."/>
            <person name="Boniface M.C."/>
            <person name="Brunel D."/>
            <person name="Catrice O."/>
            <person name="Chaidir N."/>
            <person name="Claudel C."/>
            <person name="Donnadieu C."/>
            <person name="Faraut T."/>
            <person name="Fievet G."/>
            <person name="Helmstetter N."/>
            <person name="King M."/>
            <person name="Knapp S.J."/>
            <person name="Lai Z."/>
            <person name="Le Paslier M.C."/>
            <person name="Lippi Y."/>
            <person name="Lorenzon L."/>
            <person name="Mandel J.R."/>
            <person name="Marage G."/>
            <person name="Marchand G."/>
            <person name="Marquand E."/>
            <person name="Bret-Mestries E."/>
            <person name="Morien E."/>
            <person name="Nambeesan S."/>
            <person name="Nguyen T."/>
            <person name="Pegot-Espagnet P."/>
            <person name="Pouilly N."/>
            <person name="Raftis F."/>
            <person name="Sallet E."/>
            <person name="Schiex T."/>
            <person name="Thomas J."/>
            <person name="Vandecasteele C."/>
            <person name="Vares D."/>
            <person name="Vear F."/>
            <person name="Vautrin S."/>
            <person name="Crespi M."/>
            <person name="Mangin B."/>
            <person name="Burke J.M."/>
            <person name="Salse J."/>
            <person name="Munos S."/>
            <person name="Vincourt P."/>
            <person name="Rieseberg L.H."/>
            <person name="Langlade N.B."/>
        </authorList>
    </citation>
    <scope>NUCLEOTIDE SEQUENCE</scope>
    <source>
        <tissue evidence="2">Leaves</tissue>
    </source>
</reference>
<reference evidence="2" key="2">
    <citation type="submission" date="2020-06" db="EMBL/GenBank/DDBJ databases">
        <title>Helianthus annuus Genome sequencing and assembly Release 2.</title>
        <authorList>
            <person name="Gouzy J."/>
            <person name="Langlade N."/>
            <person name="Munos S."/>
        </authorList>
    </citation>
    <scope>NUCLEOTIDE SEQUENCE</scope>
    <source>
        <tissue evidence="2">Leaves</tissue>
    </source>
</reference>
<organism evidence="2 3">
    <name type="scientific">Helianthus annuus</name>
    <name type="common">Common sunflower</name>
    <dbReference type="NCBI Taxonomy" id="4232"/>
    <lineage>
        <taxon>Eukaryota</taxon>
        <taxon>Viridiplantae</taxon>
        <taxon>Streptophyta</taxon>
        <taxon>Embryophyta</taxon>
        <taxon>Tracheophyta</taxon>
        <taxon>Spermatophyta</taxon>
        <taxon>Magnoliopsida</taxon>
        <taxon>eudicotyledons</taxon>
        <taxon>Gunneridae</taxon>
        <taxon>Pentapetalae</taxon>
        <taxon>asterids</taxon>
        <taxon>campanulids</taxon>
        <taxon>Asterales</taxon>
        <taxon>Asteraceae</taxon>
        <taxon>Asteroideae</taxon>
        <taxon>Heliantheae alliance</taxon>
        <taxon>Heliantheae</taxon>
        <taxon>Helianthus</taxon>
    </lineage>
</organism>
<name>A0A9K3E5H0_HELAN</name>
<proteinExistence type="predicted"/>
<dbReference type="EMBL" id="MNCJ02000329">
    <property type="protein sequence ID" value="KAF5767234.1"/>
    <property type="molecule type" value="Genomic_DNA"/>
</dbReference>
<feature type="region of interest" description="Disordered" evidence="1">
    <location>
        <begin position="22"/>
        <end position="68"/>
    </location>
</feature>
<dbReference type="AlphaFoldDB" id="A0A9K3E5H0"/>
<evidence type="ECO:0000313" key="2">
    <source>
        <dbReference type="EMBL" id="KAF5767234.1"/>
    </source>
</evidence>
<comment type="caution">
    <text evidence="2">The sequence shown here is derived from an EMBL/GenBank/DDBJ whole genome shotgun (WGS) entry which is preliminary data.</text>
</comment>
<evidence type="ECO:0000313" key="3">
    <source>
        <dbReference type="Proteomes" id="UP000215914"/>
    </source>
</evidence>
<sequence>MQSDGPCFIVALGVQNMWRANKSLIPPPPPPKSIHQPYPNPRCRQIDSTQPQPLARHHDLQRLESSHRSSTACSMHHVHCTRAERGDVEIMRGQC</sequence>
<dbReference type="Proteomes" id="UP000215914">
    <property type="component" value="Unassembled WGS sequence"/>
</dbReference>